<protein>
    <recommendedName>
        <fullName evidence="3">beta-N-acetylhexosaminidase</fullName>
        <ecNumber evidence="3">3.2.1.52</ecNumber>
    </recommendedName>
</protein>
<evidence type="ECO:0000256" key="4">
    <source>
        <dbReference type="ARBA" id="ARBA00022801"/>
    </source>
</evidence>
<dbReference type="InterPro" id="IPR017853">
    <property type="entry name" value="GH"/>
</dbReference>
<proteinExistence type="inferred from homology"/>
<accession>A0A9X2THL7</accession>
<dbReference type="GO" id="GO:0016020">
    <property type="term" value="C:membrane"/>
    <property type="evidence" value="ECO:0007669"/>
    <property type="project" value="TreeGrafter"/>
</dbReference>
<evidence type="ECO:0000313" key="10">
    <source>
        <dbReference type="EMBL" id="MCS3708419.1"/>
    </source>
</evidence>
<keyword evidence="4 10" id="KW-0378">Hydrolase</keyword>
<evidence type="ECO:0000313" key="11">
    <source>
        <dbReference type="Proteomes" id="UP001155057"/>
    </source>
</evidence>
<evidence type="ECO:0000259" key="8">
    <source>
        <dbReference type="Pfam" id="PF00728"/>
    </source>
</evidence>
<evidence type="ECO:0000256" key="6">
    <source>
        <dbReference type="PIRSR" id="PIRSR625705-1"/>
    </source>
</evidence>
<dbReference type="Gene3D" id="3.30.379.10">
    <property type="entry name" value="Chitobiase/beta-hexosaminidase domain 2-like"/>
    <property type="match status" value="1"/>
</dbReference>
<dbReference type="GO" id="GO:0005975">
    <property type="term" value="P:carbohydrate metabolic process"/>
    <property type="evidence" value="ECO:0007669"/>
    <property type="project" value="InterPro"/>
</dbReference>
<comment type="caution">
    <text evidence="10">The sequence shown here is derived from an EMBL/GenBank/DDBJ whole genome shotgun (WGS) entry which is preliminary data.</text>
</comment>
<evidence type="ECO:0000256" key="5">
    <source>
        <dbReference type="ARBA" id="ARBA00023295"/>
    </source>
</evidence>
<dbReference type="PRINTS" id="PR00738">
    <property type="entry name" value="GLHYDRLASE20"/>
</dbReference>
<dbReference type="EC" id="3.2.1.52" evidence="3"/>
<dbReference type="EMBL" id="JANUAE010000001">
    <property type="protein sequence ID" value="MCS3708419.1"/>
    <property type="molecule type" value="Genomic_DNA"/>
</dbReference>
<dbReference type="SUPFAM" id="SSF55545">
    <property type="entry name" value="beta-N-acetylhexosaminidase-like domain"/>
    <property type="match status" value="1"/>
</dbReference>
<dbReference type="Pfam" id="PF00728">
    <property type="entry name" value="Glyco_hydro_20"/>
    <property type="match status" value="1"/>
</dbReference>
<feature type="active site" description="Proton donor" evidence="6">
    <location>
        <position position="386"/>
    </location>
</feature>
<dbReference type="PANTHER" id="PTHR22600">
    <property type="entry name" value="BETA-HEXOSAMINIDASE"/>
    <property type="match status" value="1"/>
</dbReference>
<evidence type="ECO:0000256" key="7">
    <source>
        <dbReference type="SAM" id="MobiDB-lite"/>
    </source>
</evidence>
<evidence type="ECO:0000256" key="1">
    <source>
        <dbReference type="ARBA" id="ARBA00001231"/>
    </source>
</evidence>
<feature type="domain" description="Glycoside hydrolase family 20 catalytic" evidence="8">
    <location>
        <begin position="209"/>
        <end position="555"/>
    </location>
</feature>
<organism evidence="10 11">
    <name type="scientific">Salinibacter ruber</name>
    <dbReference type="NCBI Taxonomy" id="146919"/>
    <lineage>
        <taxon>Bacteria</taxon>
        <taxon>Pseudomonadati</taxon>
        <taxon>Rhodothermota</taxon>
        <taxon>Rhodothermia</taxon>
        <taxon>Rhodothermales</taxon>
        <taxon>Salinibacteraceae</taxon>
        <taxon>Salinibacter</taxon>
    </lineage>
</organism>
<name>A0A9X2THL7_9BACT</name>
<dbReference type="GO" id="GO:0004563">
    <property type="term" value="F:beta-N-acetylhexosaminidase activity"/>
    <property type="evidence" value="ECO:0007669"/>
    <property type="project" value="UniProtKB-EC"/>
</dbReference>
<dbReference type="InterPro" id="IPR029018">
    <property type="entry name" value="Hex-like_dom2"/>
</dbReference>
<dbReference type="GO" id="GO:0030203">
    <property type="term" value="P:glycosaminoglycan metabolic process"/>
    <property type="evidence" value="ECO:0007669"/>
    <property type="project" value="TreeGrafter"/>
</dbReference>
<dbReference type="Gene3D" id="3.20.20.80">
    <property type="entry name" value="Glycosidases"/>
    <property type="match status" value="1"/>
</dbReference>
<dbReference type="PIRSF" id="PIRSF001093">
    <property type="entry name" value="B-hxosamndse_ab_euk"/>
    <property type="match status" value="1"/>
</dbReference>
<comment type="similarity">
    <text evidence="2">Belongs to the glycosyl hydrolase 20 family.</text>
</comment>
<gene>
    <name evidence="10" type="ORF">GGP61_000006</name>
</gene>
<feature type="region of interest" description="Disordered" evidence="7">
    <location>
        <begin position="120"/>
        <end position="149"/>
    </location>
</feature>
<dbReference type="RefSeq" id="WP_183957336.1">
    <property type="nucleotide sequence ID" value="NZ_JACIFB010000002.1"/>
</dbReference>
<feature type="region of interest" description="Disordered" evidence="7">
    <location>
        <begin position="1"/>
        <end position="35"/>
    </location>
</feature>
<dbReference type="CDD" id="cd06563">
    <property type="entry name" value="GH20_chitobiase-like"/>
    <property type="match status" value="1"/>
</dbReference>
<keyword evidence="5 10" id="KW-0326">Glycosidase</keyword>
<dbReference type="PANTHER" id="PTHR22600:SF57">
    <property type="entry name" value="BETA-N-ACETYLHEXOSAMINIDASE"/>
    <property type="match status" value="1"/>
</dbReference>
<dbReference type="InterPro" id="IPR015883">
    <property type="entry name" value="Glyco_hydro_20_cat"/>
</dbReference>
<dbReference type="AlphaFoldDB" id="A0A9X2THL7"/>
<dbReference type="SUPFAM" id="SSF51445">
    <property type="entry name" value="(Trans)glycosidases"/>
    <property type="match status" value="1"/>
</dbReference>
<dbReference type="InterPro" id="IPR025705">
    <property type="entry name" value="Beta_hexosaminidase_sua/sub"/>
</dbReference>
<feature type="compositionally biased region" description="Polar residues" evidence="7">
    <location>
        <begin position="10"/>
        <end position="19"/>
    </location>
</feature>
<evidence type="ECO:0000259" key="9">
    <source>
        <dbReference type="Pfam" id="PF02838"/>
    </source>
</evidence>
<comment type="catalytic activity">
    <reaction evidence="1">
        <text>Hydrolysis of terminal non-reducing N-acetyl-D-hexosamine residues in N-acetyl-beta-D-hexosaminides.</text>
        <dbReference type="EC" id="3.2.1.52"/>
    </reaction>
</comment>
<feature type="domain" description="Beta-hexosaminidase bacterial type N-terminal" evidence="9">
    <location>
        <begin position="40"/>
        <end position="206"/>
    </location>
</feature>
<dbReference type="Pfam" id="PF02838">
    <property type="entry name" value="Glyco_hydro_20b"/>
    <property type="match status" value="1"/>
</dbReference>
<feature type="compositionally biased region" description="Low complexity" evidence="7">
    <location>
        <begin position="25"/>
        <end position="35"/>
    </location>
</feature>
<sequence>MLLGVGCTAAEQSTHTQSPAESSDRAAAQRSAAMAEGGRYPIIPWPRRLEPREGTFALDEETRILVSDPENETARAPAEALSTLVRNATVFPMRVARTTAPKGPVSEQPENTIAFILTDGDAPSESDASRPSDARLTNTPGDGEEDGRYELTVTPRAVAVRAPTPKGLFYGMQTLRQLLPPQVERGLGYDDERIEWALPAVRIEDAPRFPYRGMHLDVGRHVFPVSFIKTYIDLLALHKLDTFHWHLTEDQGWRIEIEQYPRLTSVGACRDSSMVGHYEAGTYDGSEYCGSYTQEEVREVVRYAQERHVTVVPEIEMPGHARAALAAYPEMGCTSVTDSSYTVATTWGVHEQIYCPKEETFTFLKNVLTEVMELFPSKHIHIGGDEAPKEQWRKSRVAQAVIEREGLAGEKDLQSYFIRRIGDFLNEHGRTLIGWDEILEGGLPPGATVMSWRGTAGGIEAAHQGQNAIMTPTDALYFDYYQGDPDSEPLAIGGMTTLRDVYGYDPVPDSLGTEAVRHIVGAQANVWTEYIHTPEKVEYMAYPRALALSEIVWTPETDHEWGHFRARLPAHLRRLDALDVDYRAPDVVRSGDVAKEF</sequence>
<evidence type="ECO:0000256" key="3">
    <source>
        <dbReference type="ARBA" id="ARBA00012663"/>
    </source>
</evidence>
<dbReference type="Proteomes" id="UP001155057">
    <property type="component" value="Unassembled WGS sequence"/>
</dbReference>
<dbReference type="InterPro" id="IPR015882">
    <property type="entry name" value="HEX_bac_N"/>
</dbReference>
<evidence type="ECO:0000256" key="2">
    <source>
        <dbReference type="ARBA" id="ARBA00006285"/>
    </source>
</evidence>
<reference evidence="10" key="1">
    <citation type="submission" date="2022-08" db="EMBL/GenBank/DDBJ databases">
        <title>Genomic Encyclopedia of Type Strains, Phase V (KMG-V): Genome sequencing to study the core and pangenomes of soil and plant-associated prokaryotes.</title>
        <authorList>
            <person name="Whitman W."/>
        </authorList>
    </citation>
    <scope>NUCLEOTIDE SEQUENCE</scope>
    <source>
        <strain evidence="10">SP3049</strain>
    </source>
</reference>